<accession>I3SGY1</accession>
<sequence length="62" mass="6894">MTLLPLLSLGDLLESPRPFSWMTLLSLVFYRFPSPFFLFVPLGSNAVSFRRHSGSGGSFPMA</sequence>
<keyword evidence="1" id="KW-1133">Transmembrane helix</keyword>
<keyword evidence="1" id="KW-0812">Transmembrane</keyword>
<reference evidence="2" key="1">
    <citation type="submission" date="2012-05" db="EMBL/GenBank/DDBJ databases">
        <authorList>
            <person name="Krishnakumar V."/>
            <person name="Cheung F."/>
            <person name="Xiao Y."/>
            <person name="Chan A."/>
            <person name="Moskal W.A."/>
            <person name="Town C.D."/>
        </authorList>
    </citation>
    <scope>NUCLEOTIDE SEQUENCE</scope>
</reference>
<evidence type="ECO:0000313" key="2">
    <source>
        <dbReference type="EMBL" id="AFK39523.1"/>
    </source>
</evidence>
<proteinExistence type="evidence at transcript level"/>
<dbReference type="EMBL" id="BT139728">
    <property type="protein sequence ID" value="AFK39523.1"/>
    <property type="molecule type" value="mRNA"/>
</dbReference>
<feature type="transmembrane region" description="Helical" evidence="1">
    <location>
        <begin position="20"/>
        <end position="42"/>
    </location>
</feature>
<organism evidence="2">
    <name type="scientific">Lotus japonicus</name>
    <name type="common">Lotus corniculatus var. japonicus</name>
    <dbReference type="NCBI Taxonomy" id="34305"/>
    <lineage>
        <taxon>Eukaryota</taxon>
        <taxon>Viridiplantae</taxon>
        <taxon>Streptophyta</taxon>
        <taxon>Embryophyta</taxon>
        <taxon>Tracheophyta</taxon>
        <taxon>Spermatophyta</taxon>
        <taxon>Magnoliopsida</taxon>
        <taxon>eudicotyledons</taxon>
        <taxon>Gunneridae</taxon>
        <taxon>Pentapetalae</taxon>
        <taxon>rosids</taxon>
        <taxon>fabids</taxon>
        <taxon>Fabales</taxon>
        <taxon>Fabaceae</taxon>
        <taxon>Papilionoideae</taxon>
        <taxon>50 kb inversion clade</taxon>
        <taxon>NPAAA clade</taxon>
        <taxon>Hologalegina</taxon>
        <taxon>robinioid clade</taxon>
        <taxon>Loteae</taxon>
        <taxon>Lotus</taxon>
    </lineage>
</organism>
<protein>
    <submittedName>
        <fullName evidence="2">Uncharacterized protein</fullName>
    </submittedName>
</protein>
<keyword evidence="1" id="KW-0472">Membrane</keyword>
<name>I3SGY1_LOTJA</name>
<evidence type="ECO:0000256" key="1">
    <source>
        <dbReference type="SAM" id="Phobius"/>
    </source>
</evidence>
<dbReference type="AlphaFoldDB" id="I3SGY1"/>